<dbReference type="PROSITE" id="PS50048">
    <property type="entry name" value="ZN2_CY6_FUNGAL_2"/>
    <property type="match status" value="1"/>
</dbReference>
<dbReference type="CDD" id="cd12148">
    <property type="entry name" value="fungal_TF_MHR"/>
    <property type="match status" value="1"/>
</dbReference>
<dbReference type="CDD" id="cd00067">
    <property type="entry name" value="GAL4"/>
    <property type="match status" value="1"/>
</dbReference>
<dbReference type="Proteomes" id="UP000249363">
    <property type="component" value="Unassembled WGS sequence"/>
</dbReference>
<keyword evidence="7" id="KW-1185">Reference proteome</keyword>
<dbReference type="SMART" id="SM00066">
    <property type="entry name" value="GAL4"/>
    <property type="match status" value="1"/>
</dbReference>
<dbReference type="AlphaFoldDB" id="A0A364L7C3"/>
<keyword evidence="2" id="KW-0238">DNA-binding</keyword>
<name>A0A364L7C3_TALAM</name>
<dbReference type="OrthoDB" id="4356994at2759"/>
<dbReference type="PROSITE" id="PS00463">
    <property type="entry name" value="ZN2_CY6_FUNGAL_1"/>
    <property type="match status" value="1"/>
</dbReference>
<dbReference type="Gene3D" id="4.10.240.10">
    <property type="entry name" value="Zn(2)-C6 fungal-type DNA-binding domain"/>
    <property type="match status" value="1"/>
</dbReference>
<dbReference type="InterPro" id="IPR036864">
    <property type="entry name" value="Zn2-C6_fun-type_DNA-bd_sf"/>
</dbReference>
<evidence type="ECO:0000256" key="4">
    <source>
        <dbReference type="ARBA" id="ARBA00023242"/>
    </source>
</evidence>
<dbReference type="EMBL" id="MIKG01000016">
    <property type="protein sequence ID" value="RAO71707.1"/>
    <property type="molecule type" value="Genomic_DNA"/>
</dbReference>
<dbReference type="GeneID" id="63796934"/>
<organism evidence="6 7">
    <name type="scientific">Talaromyces amestolkiae</name>
    <dbReference type="NCBI Taxonomy" id="1196081"/>
    <lineage>
        <taxon>Eukaryota</taxon>
        <taxon>Fungi</taxon>
        <taxon>Dikarya</taxon>
        <taxon>Ascomycota</taxon>
        <taxon>Pezizomycotina</taxon>
        <taxon>Eurotiomycetes</taxon>
        <taxon>Eurotiomycetidae</taxon>
        <taxon>Eurotiales</taxon>
        <taxon>Trichocomaceae</taxon>
        <taxon>Talaromyces</taxon>
        <taxon>Talaromyces sect. Talaromyces</taxon>
    </lineage>
</organism>
<keyword evidence="3" id="KW-0804">Transcription</keyword>
<evidence type="ECO:0000256" key="2">
    <source>
        <dbReference type="ARBA" id="ARBA00023125"/>
    </source>
</evidence>
<dbReference type="GO" id="GO:0000981">
    <property type="term" value="F:DNA-binding transcription factor activity, RNA polymerase II-specific"/>
    <property type="evidence" value="ECO:0007669"/>
    <property type="project" value="InterPro"/>
</dbReference>
<dbReference type="InterPro" id="IPR053181">
    <property type="entry name" value="EcdB-like_regulator"/>
</dbReference>
<proteinExistence type="predicted"/>
<dbReference type="SUPFAM" id="SSF57701">
    <property type="entry name" value="Zn2/Cys6 DNA-binding domain"/>
    <property type="match status" value="1"/>
</dbReference>
<gene>
    <name evidence="6" type="ORF">BHQ10_007719</name>
</gene>
<dbReference type="STRING" id="1196081.A0A364L7C3"/>
<dbReference type="GO" id="GO:0003677">
    <property type="term" value="F:DNA binding"/>
    <property type="evidence" value="ECO:0007669"/>
    <property type="project" value="UniProtKB-KW"/>
</dbReference>
<dbReference type="PANTHER" id="PTHR47785">
    <property type="entry name" value="ZN(II)2CYS6 TRANSCRIPTION FACTOR (EUROFUNG)-RELATED-RELATED"/>
    <property type="match status" value="1"/>
</dbReference>
<evidence type="ECO:0000256" key="3">
    <source>
        <dbReference type="ARBA" id="ARBA00023163"/>
    </source>
</evidence>
<feature type="domain" description="Zn(2)-C6 fungal-type" evidence="5">
    <location>
        <begin position="33"/>
        <end position="63"/>
    </location>
</feature>
<evidence type="ECO:0000313" key="6">
    <source>
        <dbReference type="EMBL" id="RAO71707.1"/>
    </source>
</evidence>
<evidence type="ECO:0000259" key="5">
    <source>
        <dbReference type="PROSITE" id="PS50048"/>
    </source>
</evidence>
<reference evidence="6 7" key="1">
    <citation type="journal article" date="2017" name="Biotechnol. Biofuels">
        <title>Differential beta-glucosidase expression as a function of carbon source availability in Talaromyces amestolkiae: a genomic and proteomic approach.</title>
        <authorList>
            <person name="de Eugenio L.I."/>
            <person name="Mendez-Liter J.A."/>
            <person name="Nieto-Dominguez M."/>
            <person name="Alonso L."/>
            <person name="Gil-Munoz J."/>
            <person name="Barriuso J."/>
            <person name="Prieto A."/>
            <person name="Martinez M.J."/>
        </authorList>
    </citation>
    <scope>NUCLEOTIDE SEQUENCE [LARGE SCALE GENOMIC DNA]</scope>
    <source>
        <strain evidence="6 7">CIB</strain>
    </source>
</reference>
<comment type="caution">
    <text evidence="6">The sequence shown here is derived from an EMBL/GenBank/DDBJ whole genome shotgun (WGS) entry which is preliminary data.</text>
</comment>
<dbReference type="GO" id="GO:0008270">
    <property type="term" value="F:zinc ion binding"/>
    <property type="evidence" value="ECO:0007669"/>
    <property type="project" value="InterPro"/>
</dbReference>
<evidence type="ECO:0000256" key="1">
    <source>
        <dbReference type="ARBA" id="ARBA00023015"/>
    </source>
</evidence>
<evidence type="ECO:0000313" key="7">
    <source>
        <dbReference type="Proteomes" id="UP000249363"/>
    </source>
</evidence>
<keyword evidence="4" id="KW-0539">Nucleus</keyword>
<accession>A0A364L7C3</accession>
<keyword evidence="1" id="KW-0805">Transcription regulation</keyword>
<dbReference type="Pfam" id="PF00172">
    <property type="entry name" value="Zn_clus"/>
    <property type="match status" value="1"/>
</dbReference>
<protein>
    <recommendedName>
        <fullName evidence="5">Zn(2)-C6 fungal-type domain-containing protein</fullName>
    </recommendedName>
</protein>
<dbReference type="RefSeq" id="XP_040736222.1">
    <property type="nucleotide sequence ID" value="XM_040880445.1"/>
</dbReference>
<sequence>MEDRHQSFHDDGPSQCKRARGMGMYQRKRALAACLPCRARKTKCDNIKPTCGFCTNHGAQCTYADTTTDHSSFDPASLAILERLNHVVSLLETQSSSFTAVQHGNHISIDDSTVSQSDILVPTSSHGASNLIDLDIDDDLLLDISGFPATGSSCEAIIKWPIFSNDSLPEVKSFVVDAQYHDSVNPVASRTRAATLGRGIQEEDFILLSRRFLSYVHIKNPILDVPEFTWHVKNAAETGIRWDGPSCLVACVQLQNLLWIQENHQSSCLGQTLDENRRLGQRLYWSCMKTESELRCEISLPPSGLSRFGAHYALPSPPPELVSPLPHPAVEEDSTDSTRIVYQEEERSWFYYLAEISFRRMMNRAFASLGAEGEGSWINKFEQILVRHHALEEQIDLWSSHIPPQIDTNEGDNLDNELAHIVRNRAVACREYIHRPFLYYVIHQPLDDFFIAQAMPLAKKCLDLCVQWQSMAQPLHRHHGTWYVARTSMTRALLLLAAARSKKIEMPQNWSEAVDLALQTLQYWAKEAPDLEKAASYLRILMDNLGEQ</sequence>
<dbReference type="PANTHER" id="PTHR47785:SF5">
    <property type="entry name" value="ZN(II)2CYS6 TRANSCRIPTION FACTOR (EUROFUNG)"/>
    <property type="match status" value="1"/>
</dbReference>
<dbReference type="InterPro" id="IPR001138">
    <property type="entry name" value="Zn2Cys6_DnaBD"/>
</dbReference>